<keyword evidence="3" id="KW-1185">Reference proteome</keyword>
<feature type="compositionally biased region" description="Low complexity" evidence="1">
    <location>
        <begin position="1"/>
        <end position="10"/>
    </location>
</feature>
<organism evidence="2 3">
    <name type="scientific">Rhododendron griersonianum</name>
    <dbReference type="NCBI Taxonomy" id="479676"/>
    <lineage>
        <taxon>Eukaryota</taxon>
        <taxon>Viridiplantae</taxon>
        <taxon>Streptophyta</taxon>
        <taxon>Embryophyta</taxon>
        <taxon>Tracheophyta</taxon>
        <taxon>Spermatophyta</taxon>
        <taxon>Magnoliopsida</taxon>
        <taxon>eudicotyledons</taxon>
        <taxon>Gunneridae</taxon>
        <taxon>Pentapetalae</taxon>
        <taxon>asterids</taxon>
        <taxon>Ericales</taxon>
        <taxon>Ericaceae</taxon>
        <taxon>Ericoideae</taxon>
        <taxon>Rhodoreae</taxon>
        <taxon>Rhododendron</taxon>
    </lineage>
</organism>
<dbReference type="Proteomes" id="UP000823749">
    <property type="component" value="Chromosome 6"/>
</dbReference>
<protein>
    <submittedName>
        <fullName evidence="2">Uncharacterized protein</fullName>
    </submittedName>
</protein>
<evidence type="ECO:0000313" key="2">
    <source>
        <dbReference type="EMBL" id="KAG5544491.1"/>
    </source>
</evidence>
<accession>A0AAV6JWF5</accession>
<feature type="region of interest" description="Disordered" evidence="1">
    <location>
        <begin position="1"/>
        <end position="22"/>
    </location>
</feature>
<reference evidence="2 3" key="1">
    <citation type="submission" date="2020-08" db="EMBL/GenBank/DDBJ databases">
        <title>Plant Genome Project.</title>
        <authorList>
            <person name="Zhang R.-G."/>
        </authorList>
    </citation>
    <scope>NUCLEOTIDE SEQUENCE [LARGE SCALE GENOMIC DNA]</scope>
    <source>
        <strain evidence="2">WSP0</strain>
        <tissue evidence="2">Leaf</tissue>
    </source>
</reference>
<evidence type="ECO:0000313" key="3">
    <source>
        <dbReference type="Proteomes" id="UP000823749"/>
    </source>
</evidence>
<gene>
    <name evidence="2" type="ORF">RHGRI_017045</name>
</gene>
<dbReference type="EMBL" id="JACTNZ010000006">
    <property type="protein sequence ID" value="KAG5544491.1"/>
    <property type="molecule type" value="Genomic_DNA"/>
</dbReference>
<feature type="compositionally biased region" description="Acidic residues" evidence="1">
    <location>
        <begin position="11"/>
        <end position="22"/>
    </location>
</feature>
<evidence type="ECO:0000256" key="1">
    <source>
        <dbReference type="SAM" id="MobiDB-lite"/>
    </source>
</evidence>
<sequence length="122" mass="14478">MAEQVQVEIEAIPEEEPEPESDVEELWDHLLYDRDTESYLYDVPVTEETPPAPPCKHIDVGYLFDMPLTNLPYFPIETLEELPLQTEAEIQEQLRRQEEYELEQAEKAHMEALRIYFGLRRK</sequence>
<comment type="caution">
    <text evidence="2">The sequence shown here is derived from an EMBL/GenBank/DDBJ whole genome shotgun (WGS) entry which is preliminary data.</text>
</comment>
<dbReference type="AlphaFoldDB" id="A0AAV6JWF5"/>
<proteinExistence type="predicted"/>
<name>A0AAV6JWF5_9ERIC</name>